<organism evidence="16 17">
    <name type="scientific">Crotalus adamanteus</name>
    <name type="common">Eastern diamondback rattlesnake</name>
    <dbReference type="NCBI Taxonomy" id="8729"/>
    <lineage>
        <taxon>Eukaryota</taxon>
        <taxon>Metazoa</taxon>
        <taxon>Chordata</taxon>
        <taxon>Craniata</taxon>
        <taxon>Vertebrata</taxon>
        <taxon>Euteleostomi</taxon>
        <taxon>Lepidosauria</taxon>
        <taxon>Squamata</taxon>
        <taxon>Bifurcata</taxon>
        <taxon>Unidentata</taxon>
        <taxon>Episquamata</taxon>
        <taxon>Toxicofera</taxon>
        <taxon>Serpentes</taxon>
        <taxon>Colubroidea</taxon>
        <taxon>Viperidae</taxon>
        <taxon>Crotalinae</taxon>
        <taxon>Crotalus</taxon>
    </lineage>
</organism>
<keyword evidence="10" id="KW-0472">Membrane</keyword>
<evidence type="ECO:0000256" key="11">
    <source>
        <dbReference type="ARBA" id="ARBA00023203"/>
    </source>
</evidence>
<dbReference type="GO" id="GO:0051639">
    <property type="term" value="P:actin filament network formation"/>
    <property type="evidence" value="ECO:0007669"/>
    <property type="project" value="TreeGrafter"/>
</dbReference>
<feature type="compositionally biased region" description="Low complexity" evidence="14">
    <location>
        <begin position="232"/>
        <end position="245"/>
    </location>
</feature>
<evidence type="ECO:0000256" key="1">
    <source>
        <dbReference type="ARBA" id="ARBA00004180"/>
    </source>
</evidence>
<keyword evidence="9" id="KW-0653">Protein transport</keyword>
<feature type="region of interest" description="Disordered" evidence="14">
    <location>
        <begin position="164"/>
        <end position="309"/>
    </location>
</feature>
<dbReference type="GO" id="GO:0030659">
    <property type="term" value="C:cytoplasmic vesicle membrane"/>
    <property type="evidence" value="ECO:0007669"/>
    <property type="project" value="UniProtKB-SubCell"/>
</dbReference>
<evidence type="ECO:0000256" key="2">
    <source>
        <dbReference type="ARBA" id="ARBA00004245"/>
    </source>
</evidence>
<accession>A0AAW1ASB6</accession>
<dbReference type="PANTHER" id="PTHR21345:SF5">
    <property type="entry name" value="PROTEIN SPIRE HOMOLOG 2"/>
    <property type="match status" value="1"/>
</dbReference>
<feature type="compositionally biased region" description="Pro residues" evidence="14">
    <location>
        <begin position="90"/>
        <end position="102"/>
    </location>
</feature>
<dbReference type="GO" id="GO:0045010">
    <property type="term" value="P:actin nucleation"/>
    <property type="evidence" value="ECO:0007669"/>
    <property type="project" value="InterPro"/>
</dbReference>
<proteinExistence type="inferred from homology"/>
<dbReference type="GO" id="GO:0003779">
    <property type="term" value="F:actin binding"/>
    <property type="evidence" value="ECO:0007669"/>
    <property type="project" value="UniProtKB-KW"/>
</dbReference>
<dbReference type="GO" id="GO:0005856">
    <property type="term" value="C:cytoskeleton"/>
    <property type="evidence" value="ECO:0007669"/>
    <property type="project" value="UniProtKB-SubCell"/>
</dbReference>
<evidence type="ECO:0000256" key="12">
    <source>
        <dbReference type="ARBA" id="ARBA00023212"/>
    </source>
</evidence>
<dbReference type="GO" id="GO:0015031">
    <property type="term" value="P:protein transport"/>
    <property type="evidence" value="ECO:0007669"/>
    <property type="project" value="UniProtKB-KW"/>
</dbReference>
<dbReference type="SMART" id="SM00750">
    <property type="entry name" value="KIND"/>
    <property type="match status" value="1"/>
</dbReference>
<evidence type="ECO:0000313" key="17">
    <source>
        <dbReference type="Proteomes" id="UP001474421"/>
    </source>
</evidence>
<evidence type="ECO:0000256" key="5">
    <source>
        <dbReference type="ARBA" id="ARBA00022448"/>
    </source>
</evidence>
<dbReference type="GO" id="GO:0005938">
    <property type="term" value="C:cell cortex"/>
    <property type="evidence" value="ECO:0007669"/>
    <property type="project" value="TreeGrafter"/>
</dbReference>
<dbReference type="PANTHER" id="PTHR21345">
    <property type="entry name" value="SPIRE"/>
    <property type="match status" value="1"/>
</dbReference>
<dbReference type="GO" id="GO:0048193">
    <property type="term" value="P:Golgi vesicle transport"/>
    <property type="evidence" value="ECO:0007669"/>
    <property type="project" value="TreeGrafter"/>
</dbReference>
<evidence type="ECO:0000256" key="14">
    <source>
        <dbReference type="SAM" id="MobiDB-lite"/>
    </source>
</evidence>
<keyword evidence="8" id="KW-0677">Repeat</keyword>
<evidence type="ECO:0000313" key="16">
    <source>
        <dbReference type="EMBL" id="KAK9392612.1"/>
    </source>
</evidence>
<evidence type="ECO:0000256" key="8">
    <source>
        <dbReference type="ARBA" id="ARBA00022737"/>
    </source>
</evidence>
<keyword evidence="11" id="KW-0009">Actin-binding</keyword>
<dbReference type="Pfam" id="PF16474">
    <property type="entry name" value="KIND"/>
    <property type="match status" value="1"/>
</dbReference>
<dbReference type="GO" id="GO:0005886">
    <property type="term" value="C:plasma membrane"/>
    <property type="evidence" value="ECO:0007669"/>
    <property type="project" value="UniProtKB-SubCell"/>
</dbReference>
<evidence type="ECO:0000256" key="6">
    <source>
        <dbReference type="ARBA" id="ARBA00022475"/>
    </source>
</evidence>
<feature type="region of interest" description="Disordered" evidence="14">
    <location>
        <begin position="1"/>
        <end position="39"/>
    </location>
</feature>
<evidence type="ECO:0000256" key="13">
    <source>
        <dbReference type="ARBA" id="ARBA00023329"/>
    </source>
</evidence>
<gene>
    <name evidence="16" type="ORF">NXF25_016701</name>
</gene>
<feature type="compositionally biased region" description="Basic and acidic residues" evidence="14">
    <location>
        <begin position="184"/>
        <end position="197"/>
    </location>
</feature>
<feature type="compositionally biased region" description="Basic and acidic residues" evidence="14">
    <location>
        <begin position="284"/>
        <end position="295"/>
    </location>
</feature>
<name>A0AAW1ASB6_CROAD</name>
<dbReference type="InterPro" id="IPR029901">
    <property type="entry name" value="Spire"/>
</dbReference>
<keyword evidence="6" id="KW-1003">Cell membrane</keyword>
<dbReference type="GO" id="GO:0030041">
    <property type="term" value="P:actin filament polymerization"/>
    <property type="evidence" value="ECO:0007669"/>
    <property type="project" value="TreeGrafter"/>
</dbReference>
<dbReference type="InterPro" id="IPR011019">
    <property type="entry name" value="KIND_dom"/>
</dbReference>
<keyword evidence="13" id="KW-0968">Cytoplasmic vesicle</keyword>
<keyword evidence="7" id="KW-0963">Cytoplasm</keyword>
<dbReference type="Proteomes" id="UP001474421">
    <property type="component" value="Unassembled WGS sequence"/>
</dbReference>
<comment type="similarity">
    <text evidence="4">Belongs to the spire family.</text>
</comment>
<dbReference type="GO" id="GO:0051295">
    <property type="term" value="P:establishment of meiotic spindle localization"/>
    <property type="evidence" value="ECO:0007669"/>
    <property type="project" value="TreeGrafter"/>
</dbReference>
<keyword evidence="17" id="KW-1185">Reference proteome</keyword>
<evidence type="ECO:0000256" key="4">
    <source>
        <dbReference type="ARBA" id="ARBA00010956"/>
    </source>
</evidence>
<dbReference type="Gene3D" id="1.10.510.10">
    <property type="entry name" value="Transferase(Phosphotransferase) domain 1"/>
    <property type="match status" value="1"/>
</dbReference>
<evidence type="ECO:0000256" key="7">
    <source>
        <dbReference type="ARBA" id="ARBA00022490"/>
    </source>
</evidence>
<feature type="domain" description="KIND" evidence="15">
    <location>
        <begin position="134"/>
        <end position="309"/>
    </location>
</feature>
<sequence length="309" mass="31677">MPLSRRLQPAGAAQVLSPSARVRGRPEAPGALPEAGSAALGLGWPGSLRRAGRQAAGSALLPSPFPGCPAAAVAAAAAAAGGGSAAGAARPPPPRRWGPPPGAGDGAAAMARAAAGAGPGGGWRDAAGAAAEELSLEEVLKAYEQPVNEEQAWAVGFQCCRGLLQPDPPGAEERRRRRRGPAGRLRDTADLRLHKDGAVSARGEFGEAREWGAGAAGSGGQHRERAGLQRKAGGAAAPGSESPSGTRRRVHGKAPRWGSLLGRSRRWRSVPSARGAPRRSQGRRGPDLRDPEIPRPPDGLAPRRRFVPF</sequence>
<comment type="caution">
    <text evidence="16">The sequence shown here is derived from an EMBL/GenBank/DDBJ whole genome shotgun (WGS) entry which is preliminary data.</text>
</comment>
<comment type="subcellular location">
    <subcellularLocation>
        <location evidence="3">Cell membrane</location>
        <topology evidence="3">Peripheral membrane protein</topology>
        <orientation evidence="3">Cytoplasmic side</orientation>
    </subcellularLocation>
    <subcellularLocation>
        <location evidence="2">Cytoplasm</location>
        <location evidence="2">Cytoskeleton</location>
    </subcellularLocation>
    <subcellularLocation>
        <location evidence="1">Cytoplasmic vesicle membrane</location>
        <topology evidence="1">Peripheral membrane protein</topology>
        <orientation evidence="1">Cytoplasmic side</orientation>
    </subcellularLocation>
</comment>
<evidence type="ECO:0000256" key="9">
    <source>
        <dbReference type="ARBA" id="ARBA00022927"/>
    </source>
</evidence>
<feature type="region of interest" description="Disordered" evidence="14">
    <location>
        <begin position="79"/>
        <end position="126"/>
    </location>
</feature>
<evidence type="ECO:0000256" key="10">
    <source>
        <dbReference type="ARBA" id="ARBA00023136"/>
    </source>
</evidence>
<dbReference type="GO" id="GO:0036089">
    <property type="term" value="P:cleavage furrow formation"/>
    <property type="evidence" value="ECO:0007669"/>
    <property type="project" value="TreeGrafter"/>
</dbReference>
<keyword evidence="5" id="KW-0813">Transport</keyword>
<feature type="compositionally biased region" description="Low complexity" evidence="14">
    <location>
        <begin position="106"/>
        <end position="116"/>
    </location>
</feature>
<dbReference type="GO" id="GO:0008017">
    <property type="term" value="F:microtubule binding"/>
    <property type="evidence" value="ECO:0007669"/>
    <property type="project" value="TreeGrafter"/>
</dbReference>
<evidence type="ECO:0000256" key="3">
    <source>
        <dbReference type="ARBA" id="ARBA00004413"/>
    </source>
</evidence>
<protein>
    <submittedName>
        <fullName evidence="16">Protein spire 2 like</fullName>
    </submittedName>
</protein>
<dbReference type="EMBL" id="JAOTOJ010000015">
    <property type="protein sequence ID" value="KAK9392612.1"/>
    <property type="molecule type" value="Genomic_DNA"/>
</dbReference>
<evidence type="ECO:0000259" key="15">
    <source>
        <dbReference type="PROSITE" id="PS51377"/>
    </source>
</evidence>
<reference evidence="16 17" key="1">
    <citation type="journal article" date="2024" name="Proc. Natl. Acad. Sci. U.S.A.">
        <title>The genetic regulatory architecture and epigenomic basis for age-related changes in rattlesnake venom.</title>
        <authorList>
            <person name="Hogan M.P."/>
            <person name="Holding M.L."/>
            <person name="Nystrom G.S."/>
            <person name="Colston T.J."/>
            <person name="Bartlett D.A."/>
            <person name="Mason A.J."/>
            <person name="Ellsworth S.A."/>
            <person name="Rautsaw R.M."/>
            <person name="Lawrence K.C."/>
            <person name="Strickland J.L."/>
            <person name="He B."/>
            <person name="Fraser P."/>
            <person name="Margres M.J."/>
            <person name="Gilbert D.M."/>
            <person name="Gibbs H.L."/>
            <person name="Parkinson C.L."/>
            <person name="Rokyta D.R."/>
        </authorList>
    </citation>
    <scope>NUCLEOTIDE SEQUENCE [LARGE SCALE GENOMIC DNA]</scope>
    <source>
        <strain evidence="16">DRR0105</strain>
    </source>
</reference>
<dbReference type="PROSITE" id="PS51377">
    <property type="entry name" value="KIND"/>
    <property type="match status" value="1"/>
</dbReference>
<keyword evidence="12" id="KW-0206">Cytoskeleton</keyword>
<dbReference type="AlphaFoldDB" id="A0AAW1ASB6"/>
<dbReference type="GO" id="GO:0040038">
    <property type="term" value="P:polar body extrusion after meiotic divisions"/>
    <property type="evidence" value="ECO:0007669"/>
    <property type="project" value="TreeGrafter"/>
</dbReference>